<comment type="caution">
    <text evidence="1">The sequence shown here is derived from an EMBL/GenBank/DDBJ whole genome shotgun (WGS) entry which is preliminary data.</text>
</comment>
<sequence length="139" mass="15752">MASIEDLKTWFDRDLGRFAKWDTHILAEKPYAAGEIGKSEHVCYPFSFFTHTHKWRMVLINRAEPSLMCNSDTRKPRAGEDWTRGRDMTEGPLNEETWRAFLAEIVSYEIIEISGFARSNDDKPDQGLSSGLPAAAVAA</sequence>
<dbReference type="AlphaFoldDB" id="A0A0F9KLX3"/>
<evidence type="ECO:0000313" key="1">
    <source>
        <dbReference type="EMBL" id="KKM82923.1"/>
    </source>
</evidence>
<reference evidence="1" key="1">
    <citation type="journal article" date="2015" name="Nature">
        <title>Complex archaea that bridge the gap between prokaryotes and eukaryotes.</title>
        <authorList>
            <person name="Spang A."/>
            <person name="Saw J.H."/>
            <person name="Jorgensen S.L."/>
            <person name="Zaremba-Niedzwiedzka K."/>
            <person name="Martijn J."/>
            <person name="Lind A.E."/>
            <person name="van Eijk R."/>
            <person name="Schleper C."/>
            <person name="Guy L."/>
            <person name="Ettema T.J."/>
        </authorList>
    </citation>
    <scope>NUCLEOTIDE SEQUENCE</scope>
</reference>
<protein>
    <submittedName>
        <fullName evidence="1">Uncharacterized protein</fullName>
    </submittedName>
</protein>
<name>A0A0F9KLX3_9ZZZZ</name>
<dbReference type="EMBL" id="LAZR01007791">
    <property type="protein sequence ID" value="KKM82923.1"/>
    <property type="molecule type" value="Genomic_DNA"/>
</dbReference>
<organism evidence="1">
    <name type="scientific">marine sediment metagenome</name>
    <dbReference type="NCBI Taxonomy" id="412755"/>
    <lineage>
        <taxon>unclassified sequences</taxon>
        <taxon>metagenomes</taxon>
        <taxon>ecological metagenomes</taxon>
    </lineage>
</organism>
<accession>A0A0F9KLX3</accession>
<proteinExistence type="predicted"/>
<gene>
    <name evidence="1" type="ORF">LCGC14_1314580</name>
</gene>